<dbReference type="InterPro" id="IPR029787">
    <property type="entry name" value="Nucleotide_cyclase"/>
</dbReference>
<gene>
    <name evidence="2" type="ORF">A8806_113133</name>
</gene>
<accession>A0A2Y9BJ23</accession>
<dbReference type="Gene3D" id="3.30.70.270">
    <property type="match status" value="1"/>
</dbReference>
<dbReference type="InterPro" id="IPR000160">
    <property type="entry name" value="GGDEF_dom"/>
</dbReference>
<dbReference type="NCBIfam" id="TIGR00254">
    <property type="entry name" value="GGDEF"/>
    <property type="match status" value="1"/>
</dbReference>
<dbReference type="Proteomes" id="UP000245845">
    <property type="component" value="Unassembled WGS sequence"/>
</dbReference>
<dbReference type="Pfam" id="PF13474">
    <property type="entry name" value="SnoaL_3"/>
    <property type="match status" value="1"/>
</dbReference>
<dbReference type="GO" id="GO:0052621">
    <property type="term" value="F:diguanylate cyclase activity"/>
    <property type="evidence" value="ECO:0007669"/>
    <property type="project" value="TreeGrafter"/>
</dbReference>
<dbReference type="RefSeq" id="WP_109732879.1">
    <property type="nucleotide sequence ID" value="NZ_BAAACK010000005.1"/>
</dbReference>
<dbReference type="CDD" id="cd01949">
    <property type="entry name" value="GGDEF"/>
    <property type="match status" value="1"/>
</dbReference>
<dbReference type="InterPro" id="IPR037401">
    <property type="entry name" value="SnoaL-like"/>
</dbReference>
<organism evidence="2 3">
    <name type="scientific">Faecalicatena orotica</name>
    <dbReference type="NCBI Taxonomy" id="1544"/>
    <lineage>
        <taxon>Bacteria</taxon>
        <taxon>Bacillati</taxon>
        <taxon>Bacillota</taxon>
        <taxon>Clostridia</taxon>
        <taxon>Lachnospirales</taxon>
        <taxon>Lachnospiraceae</taxon>
        <taxon>Faecalicatena</taxon>
    </lineage>
</organism>
<evidence type="ECO:0000313" key="2">
    <source>
        <dbReference type="EMBL" id="PWJ23699.1"/>
    </source>
</evidence>
<feature type="domain" description="GGDEF" evidence="1">
    <location>
        <begin position="196"/>
        <end position="327"/>
    </location>
</feature>
<keyword evidence="3" id="KW-1185">Reference proteome</keyword>
<dbReference type="SMART" id="SM00267">
    <property type="entry name" value="GGDEF"/>
    <property type="match status" value="1"/>
</dbReference>
<evidence type="ECO:0000259" key="1">
    <source>
        <dbReference type="PROSITE" id="PS50887"/>
    </source>
</evidence>
<dbReference type="InterPro" id="IPR050469">
    <property type="entry name" value="Diguanylate_Cyclase"/>
</dbReference>
<protein>
    <submittedName>
        <fullName evidence="2">Diguanylate cyclase (GGDEF)-like protein</fullName>
    </submittedName>
</protein>
<dbReference type="Gene3D" id="3.10.450.50">
    <property type="match status" value="1"/>
</dbReference>
<evidence type="ECO:0000313" key="3">
    <source>
        <dbReference type="Proteomes" id="UP000245845"/>
    </source>
</evidence>
<comment type="caution">
    <text evidence="2">The sequence shown here is derived from an EMBL/GenBank/DDBJ whole genome shotgun (WGS) entry which is preliminary data.</text>
</comment>
<proteinExistence type="predicted"/>
<name>A0A2Y9BJ23_9FIRM</name>
<dbReference type="PANTHER" id="PTHR45138">
    <property type="entry name" value="REGULATORY COMPONENTS OF SENSORY TRANSDUCTION SYSTEM"/>
    <property type="match status" value="1"/>
</dbReference>
<dbReference type="OrthoDB" id="9804955at2"/>
<dbReference type="PANTHER" id="PTHR45138:SF9">
    <property type="entry name" value="DIGUANYLATE CYCLASE DGCM-RELATED"/>
    <property type="match status" value="1"/>
</dbReference>
<reference evidence="2 3" key="1">
    <citation type="submission" date="2018-05" db="EMBL/GenBank/DDBJ databases">
        <title>The Hungate 1000. A catalogue of reference genomes from the rumen microbiome.</title>
        <authorList>
            <person name="Kelly W."/>
        </authorList>
    </citation>
    <scope>NUCLEOTIDE SEQUENCE [LARGE SCALE GENOMIC DNA]</scope>
    <source>
        <strain evidence="2 3">NLAE-zl-C242</strain>
    </source>
</reference>
<dbReference type="AlphaFoldDB" id="A0A2Y9BJ23"/>
<dbReference type="SUPFAM" id="SSF55073">
    <property type="entry name" value="Nucleotide cyclase"/>
    <property type="match status" value="1"/>
</dbReference>
<dbReference type="EMBL" id="QGDL01000013">
    <property type="protein sequence ID" value="PWJ23699.1"/>
    <property type="molecule type" value="Genomic_DNA"/>
</dbReference>
<sequence>MKDSICREASLLTGRVMESYISGDPVKIESMIPYFSPDIIVIGTGKHEFYHNLESLLQWLEKDQEEASGIEFTIKRQWFEAKQITEDACVVYGEFEACETNTEGKQVIINMDTRITASVHREADGKLMIDSIHQSVPYIYQQEGEYYPKTFANLAEKALKRSAVLEKSIQLDSMTGLYNRQYTELHINRLLTEDKAGGLMFVIDLDDFKHVNDCFGHLAGDELLKKASRILADNVKSPEIAGRVGGDEFMIFLPGERTKEEGEKFAERLISQISEVLGEVQFEQSCSIGIACAKAWQADFEDLYYKADRALYMAKASGKAKYCWYHD</sequence>
<dbReference type="InterPro" id="IPR043128">
    <property type="entry name" value="Rev_trsase/Diguanyl_cyclase"/>
</dbReference>
<dbReference type="PROSITE" id="PS50887">
    <property type="entry name" value="GGDEF"/>
    <property type="match status" value="1"/>
</dbReference>
<dbReference type="Pfam" id="PF00990">
    <property type="entry name" value="GGDEF"/>
    <property type="match status" value="1"/>
</dbReference>